<dbReference type="Gene3D" id="3.40.50.1000">
    <property type="entry name" value="HAD superfamily/HAD-like"/>
    <property type="match status" value="1"/>
</dbReference>
<accession>A0A084IHP2</accession>
<keyword evidence="1" id="KW-0479">Metal-binding</keyword>
<keyword evidence="3" id="KW-0460">Magnesium</keyword>
<dbReference type="STRING" id="1304275.C41B8_15857"/>
<dbReference type="SFLD" id="SFLDS00003">
    <property type="entry name" value="Haloacid_Dehalogenase"/>
    <property type="match status" value="1"/>
</dbReference>
<dbReference type="InterPro" id="IPR023198">
    <property type="entry name" value="PGP-like_dom2"/>
</dbReference>
<sequence>MMTDGPSVLFDLDGTLMHTAPDLVGALNDMRVAEGLDPLPLEVLAPYCSYGGRGLLGRGFDLTPDDDGYRVAYDRFIARYRERMTWESRPYDGIRELVARLAAENQPWGVVTNKVEALAVPLIEFTAFDPAPGCVIGGDTAGVAKPDPRPILLACERMGVTPEQCIYVGDSDRDILAGRAAGMATIAAGYGYVPVDDDIAKWEADAVVDTPAELWDAIQRLQVPA</sequence>
<evidence type="ECO:0000256" key="2">
    <source>
        <dbReference type="ARBA" id="ARBA00022801"/>
    </source>
</evidence>
<dbReference type="InterPro" id="IPR006439">
    <property type="entry name" value="HAD-SF_hydro_IA"/>
</dbReference>
<protein>
    <submittedName>
        <fullName evidence="5">Phosphoglycolate phosphatase 2</fullName>
    </submittedName>
</protein>
<dbReference type="NCBIfam" id="TIGR01509">
    <property type="entry name" value="HAD-SF-IA-v3"/>
    <property type="match status" value="1"/>
</dbReference>
<dbReference type="InterPro" id="IPR023214">
    <property type="entry name" value="HAD_sf"/>
</dbReference>
<dbReference type="InterPro" id="IPR036412">
    <property type="entry name" value="HAD-like_sf"/>
</dbReference>
<organism evidence="5 6">
    <name type="scientific">Salinisphaera hydrothermalis (strain C41B8)</name>
    <dbReference type="NCBI Taxonomy" id="1304275"/>
    <lineage>
        <taxon>Bacteria</taxon>
        <taxon>Pseudomonadati</taxon>
        <taxon>Pseudomonadota</taxon>
        <taxon>Gammaproteobacteria</taxon>
        <taxon>Salinisphaerales</taxon>
        <taxon>Salinisphaeraceae</taxon>
        <taxon>Salinisphaera</taxon>
    </lineage>
</organism>
<dbReference type="Gene3D" id="1.10.150.240">
    <property type="entry name" value="Putative phosphatase, domain 2"/>
    <property type="match status" value="1"/>
</dbReference>
<evidence type="ECO:0000313" key="5">
    <source>
        <dbReference type="EMBL" id="KEZ76226.1"/>
    </source>
</evidence>
<dbReference type="GO" id="GO:0008967">
    <property type="term" value="F:phosphoglycolate phosphatase activity"/>
    <property type="evidence" value="ECO:0007669"/>
    <property type="project" value="TreeGrafter"/>
</dbReference>
<dbReference type="InterPro" id="IPR041492">
    <property type="entry name" value="HAD_2"/>
</dbReference>
<dbReference type="PANTHER" id="PTHR43434:SF23">
    <property type="entry name" value="PHOSPHOGLYCOLATE PHOSPHATASE"/>
    <property type="match status" value="1"/>
</dbReference>
<dbReference type="NCBIfam" id="TIGR01549">
    <property type="entry name" value="HAD-SF-IA-v1"/>
    <property type="match status" value="1"/>
</dbReference>
<dbReference type="GO" id="GO:0046872">
    <property type="term" value="F:metal ion binding"/>
    <property type="evidence" value="ECO:0007669"/>
    <property type="project" value="UniProtKB-KW"/>
</dbReference>
<dbReference type="SUPFAM" id="SSF56784">
    <property type="entry name" value="HAD-like"/>
    <property type="match status" value="1"/>
</dbReference>
<reference evidence="5 6" key="1">
    <citation type="submission" date="2013-03" db="EMBL/GenBank/DDBJ databases">
        <title>Salinisphaera hydrothermalis C41B8 Genome Sequencing.</title>
        <authorList>
            <person name="Li C."/>
            <person name="Lai Q."/>
            <person name="Shao Z."/>
        </authorList>
    </citation>
    <scope>NUCLEOTIDE SEQUENCE [LARGE SCALE GENOMIC DNA]</scope>
    <source>
        <strain evidence="5 6">C41B8</strain>
    </source>
</reference>
<dbReference type="PANTHER" id="PTHR43434">
    <property type="entry name" value="PHOSPHOGLYCOLATE PHOSPHATASE"/>
    <property type="match status" value="1"/>
</dbReference>
<comment type="caution">
    <text evidence="5">The sequence shown here is derived from an EMBL/GenBank/DDBJ whole genome shotgun (WGS) entry which is preliminary data.</text>
</comment>
<keyword evidence="2" id="KW-0378">Hydrolase</keyword>
<dbReference type="SFLD" id="SFLDG01129">
    <property type="entry name" value="C1.5:_HAD__Beta-PGM__Phosphata"/>
    <property type="match status" value="1"/>
</dbReference>
<dbReference type="EMBL" id="APNK01000035">
    <property type="protein sequence ID" value="KEZ76226.1"/>
    <property type="molecule type" value="Genomic_DNA"/>
</dbReference>
<evidence type="ECO:0000256" key="1">
    <source>
        <dbReference type="ARBA" id="ARBA00022723"/>
    </source>
</evidence>
<dbReference type="GO" id="GO:0005829">
    <property type="term" value="C:cytosol"/>
    <property type="evidence" value="ECO:0007669"/>
    <property type="project" value="TreeGrafter"/>
</dbReference>
<dbReference type="Pfam" id="PF13419">
    <property type="entry name" value="HAD_2"/>
    <property type="match status" value="1"/>
</dbReference>
<evidence type="ECO:0000256" key="3">
    <source>
        <dbReference type="ARBA" id="ARBA00022842"/>
    </source>
</evidence>
<proteinExistence type="predicted"/>
<dbReference type="InterPro" id="IPR050155">
    <property type="entry name" value="HAD-like_hydrolase_sf"/>
</dbReference>
<name>A0A084IHP2_SALHC</name>
<gene>
    <name evidence="5" type="ORF">C41B8_15857</name>
</gene>
<dbReference type="OrthoDB" id="9776368at2"/>
<dbReference type="GO" id="GO:0006281">
    <property type="term" value="P:DNA repair"/>
    <property type="evidence" value="ECO:0007669"/>
    <property type="project" value="TreeGrafter"/>
</dbReference>
<keyword evidence="6" id="KW-1185">Reference proteome</keyword>
<dbReference type="AlphaFoldDB" id="A0A084IHP2"/>
<dbReference type="Proteomes" id="UP000028302">
    <property type="component" value="Unassembled WGS sequence"/>
</dbReference>
<dbReference type="FunFam" id="3.40.50.1000:FF:000022">
    <property type="entry name" value="Phosphoglycolate phosphatase"/>
    <property type="match status" value="1"/>
</dbReference>
<keyword evidence="4" id="KW-0119">Carbohydrate metabolism</keyword>
<dbReference type="eggNOG" id="COG0546">
    <property type="taxonomic scope" value="Bacteria"/>
</dbReference>
<evidence type="ECO:0000313" key="6">
    <source>
        <dbReference type="Proteomes" id="UP000028302"/>
    </source>
</evidence>
<dbReference type="RefSeq" id="WP_051883671.1">
    <property type="nucleotide sequence ID" value="NZ_APNK01000035.1"/>
</dbReference>
<evidence type="ECO:0000256" key="4">
    <source>
        <dbReference type="ARBA" id="ARBA00023277"/>
    </source>
</evidence>